<dbReference type="PANTHER" id="PTHR33514:SF13">
    <property type="entry name" value="PROTEIN ABCI12, CHLOROPLASTIC"/>
    <property type="match status" value="1"/>
</dbReference>
<keyword evidence="4 5" id="KW-0472">Membrane</keyword>
<dbReference type="InterPro" id="IPR003339">
    <property type="entry name" value="ABC/ECF_trnsptr_transmembrane"/>
</dbReference>
<sequence length="248" mass="28326">MILKLTIGKYIPKNSLIHSLDPRAKLFVVLLQVTSIMLVKDLIGYIIPVSLFIILMIMSKIKPVVYLRSLRSLWFLIVFAAVIQYFVSGFVMSLYIALRLSLIFLFASMYTYTTPPLLTARGIVDILKFFRVSEEKREDFGMMLAISIRFIPILLDEADRIIKAQISRGAKYSEKGLKNKLSAMTSIIIPLLVSSLRKAEELSLALQARKYGIGKRNHYYTLGWTKNDTFYLVLNAVVLFGVVVLRFQ</sequence>
<evidence type="ECO:0000256" key="3">
    <source>
        <dbReference type="ARBA" id="ARBA00022989"/>
    </source>
</evidence>
<organism evidence="6 7">
    <name type="scientific">Fervidobacterium gondwanense DSM 13020</name>
    <dbReference type="NCBI Taxonomy" id="1121883"/>
    <lineage>
        <taxon>Bacteria</taxon>
        <taxon>Thermotogati</taxon>
        <taxon>Thermotogota</taxon>
        <taxon>Thermotogae</taxon>
        <taxon>Thermotogales</taxon>
        <taxon>Fervidobacteriaceae</taxon>
        <taxon>Fervidobacterium</taxon>
    </lineage>
</organism>
<dbReference type="CDD" id="cd16914">
    <property type="entry name" value="EcfT"/>
    <property type="match status" value="1"/>
</dbReference>
<feature type="transmembrane region" description="Helical" evidence="5">
    <location>
        <begin position="42"/>
        <end position="61"/>
    </location>
</feature>
<dbReference type="Proteomes" id="UP000184207">
    <property type="component" value="Unassembled WGS sequence"/>
</dbReference>
<gene>
    <name evidence="6" type="ORF">SAMN02745226_00788</name>
</gene>
<dbReference type="AlphaFoldDB" id="A0A1M7SDM8"/>
<feature type="transmembrane region" description="Helical" evidence="5">
    <location>
        <begin position="73"/>
        <end position="98"/>
    </location>
</feature>
<dbReference type="STRING" id="1121883.SAMN02745226_00788"/>
<dbReference type="PANTHER" id="PTHR33514">
    <property type="entry name" value="PROTEIN ABCI12, CHLOROPLASTIC"/>
    <property type="match status" value="1"/>
</dbReference>
<dbReference type="GO" id="GO:0005886">
    <property type="term" value="C:plasma membrane"/>
    <property type="evidence" value="ECO:0007669"/>
    <property type="project" value="TreeGrafter"/>
</dbReference>
<feature type="transmembrane region" description="Helical" evidence="5">
    <location>
        <begin position="229"/>
        <end position="247"/>
    </location>
</feature>
<dbReference type="EMBL" id="FRDJ01000003">
    <property type="protein sequence ID" value="SHN56569.1"/>
    <property type="molecule type" value="Genomic_DNA"/>
</dbReference>
<keyword evidence="7" id="KW-1185">Reference proteome</keyword>
<keyword evidence="2 5" id="KW-0812">Transmembrane</keyword>
<protein>
    <submittedName>
        <fullName evidence="6">Energy-coupling factor transport system permease protein</fullName>
    </submittedName>
</protein>
<evidence type="ECO:0000313" key="6">
    <source>
        <dbReference type="EMBL" id="SHN56569.1"/>
    </source>
</evidence>
<evidence type="ECO:0000256" key="4">
    <source>
        <dbReference type="ARBA" id="ARBA00023136"/>
    </source>
</evidence>
<keyword evidence="3 5" id="KW-1133">Transmembrane helix</keyword>
<evidence type="ECO:0000256" key="2">
    <source>
        <dbReference type="ARBA" id="ARBA00022692"/>
    </source>
</evidence>
<reference evidence="7" key="1">
    <citation type="submission" date="2016-12" db="EMBL/GenBank/DDBJ databases">
        <authorList>
            <person name="Varghese N."/>
            <person name="Submissions S."/>
        </authorList>
    </citation>
    <scope>NUCLEOTIDE SEQUENCE [LARGE SCALE GENOMIC DNA]</scope>
    <source>
        <strain evidence="7">DSM 13020</strain>
    </source>
</reference>
<dbReference type="Pfam" id="PF02361">
    <property type="entry name" value="CbiQ"/>
    <property type="match status" value="1"/>
</dbReference>
<accession>A0A1M7SDM8</accession>
<evidence type="ECO:0000313" key="7">
    <source>
        <dbReference type="Proteomes" id="UP000184207"/>
    </source>
</evidence>
<proteinExistence type="predicted"/>
<evidence type="ECO:0000256" key="5">
    <source>
        <dbReference type="SAM" id="Phobius"/>
    </source>
</evidence>
<comment type="subcellular location">
    <subcellularLocation>
        <location evidence="1">Membrane</location>
        <topology evidence="1">Multi-pass membrane protein</topology>
    </subcellularLocation>
</comment>
<name>A0A1M7SDM8_FERGO</name>
<evidence type="ECO:0000256" key="1">
    <source>
        <dbReference type="ARBA" id="ARBA00004141"/>
    </source>
</evidence>